<dbReference type="InterPro" id="IPR013320">
    <property type="entry name" value="ConA-like_dom_sf"/>
</dbReference>
<name>A0A4Y9F0U6_9MICC</name>
<gene>
    <name evidence="1" type="ORF">E4U03_10995</name>
</gene>
<proteinExistence type="predicted"/>
<dbReference type="RefSeq" id="WP_135013780.1">
    <property type="nucleotide sequence ID" value="NZ_JADGLK010000051.1"/>
</dbReference>
<evidence type="ECO:0000313" key="2">
    <source>
        <dbReference type="Proteomes" id="UP000297951"/>
    </source>
</evidence>
<organism evidence="1 2">
    <name type="scientific">Rothia nasimurium</name>
    <dbReference type="NCBI Taxonomy" id="85336"/>
    <lineage>
        <taxon>Bacteria</taxon>
        <taxon>Bacillati</taxon>
        <taxon>Actinomycetota</taxon>
        <taxon>Actinomycetes</taxon>
        <taxon>Micrococcales</taxon>
        <taxon>Micrococcaceae</taxon>
        <taxon>Rothia</taxon>
    </lineage>
</organism>
<protein>
    <submittedName>
        <fullName evidence="1">Uncharacterized protein</fullName>
    </submittedName>
</protein>
<dbReference type="Gene3D" id="2.60.120.200">
    <property type="match status" value="1"/>
</dbReference>
<comment type="caution">
    <text evidence="1">The sequence shown here is derived from an EMBL/GenBank/DDBJ whole genome shotgun (WGS) entry which is preliminary data.</text>
</comment>
<evidence type="ECO:0000313" key="1">
    <source>
        <dbReference type="EMBL" id="TFU20647.1"/>
    </source>
</evidence>
<accession>A0A4Y9F0U6</accession>
<dbReference type="Proteomes" id="UP000297951">
    <property type="component" value="Unassembled WGS sequence"/>
</dbReference>
<dbReference type="EMBL" id="SPQC01000051">
    <property type="protein sequence ID" value="TFU20647.1"/>
    <property type="molecule type" value="Genomic_DNA"/>
</dbReference>
<reference evidence="1 2" key="1">
    <citation type="submission" date="2019-03" db="EMBL/GenBank/DDBJ databases">
        <title>Diversity of the mouse oral microbiome.</title>
        <authorList>
            <person name="Joseph S."/>
            <person name="Aduse-Opoku J."/>
            <person name="Curtis M."/>
            <person name="Wade W."/>
            <person name="Hashim A."/>
        </authorList>
    </citation>
    <scope>NUCLEOTIDE SEQUENCE [LARGE SCALE GENOMIC DNA]</scope>
    <source>
        <strain evidence="2">irhom_31</strain>
    </source>
</reference>
<sequence length="222" mass="22659">MELAKGIPTGSPILDASAVWTPPAVGAPDAAHVFLAHTRRGLSNPVKELVDMVGGGSIKTNGAGNSFTDSETSPLVTINQGSDALTGAGSPAPEQTVLFVAQIVANKSAQVTVPGWVIGGGGNGRITVSGSSFASFTQSPPTGLAVYVLTLKAGEVRAWVNGASVGTLTLQPGTASTIRLGTNVYSSTVTEQYGLLKIWRRVLSPSEIADAVADAKKLFTIN</sequence>
<dbReference type="AlphaFoldDB" id="A0A4Y9F0U6"/>
<dbReference type="SUPFAM" id="SSF49899">
    <property type="entry name" value="Concanavalin A-like lectins/glucanases"/>
    <property type="match status" value="1"/>
</dbReference>